<dbReference type="AlphaFoldDB" id="A0A6S6SYK9"/>
<reference evidence="2" key="1">
    <citation type="submission" date="2020-01" db="EMBL/GenBank/DDBJ databases">
        <authorList>
            <person name="Meier V. D."/>
            <person name="Meier V D."/>
        </authorList>
    </citation>
    <scope>NUCLEOTIDE SEQUENCE</scope>
    <source>
        <strain evidence="2">HLG_WM_MAG_01</strain>
    </source>
</reference>
<dbReference type="Pfam" id="PF11319">
    <property type="entry name" value="VasI"/>
    <property type="match status" value="1"/>
</dbReference>
<accession>A0A6S6SYK9</accession>
<dbReference type="EMBL" id="CACVAS010000058">
    <property type="protein sequence ID" value="CAA6811184.1"/>
    <property type="molecule type" value="Genomic_DNA"/>
</dbReference>
<proteinExistence type="predicted"/>
<gene>
    <name evidence="2" type="ORF">HELGO_WM147</name>
</gene>
<evidence type="ECO:0000256" key="1">
    <source>
        <dbReference type="SAM" id="SignalP"/>
    </source>
</evidence>
<feature type="signal peptide" evidence="1">
    <location>
        <begin position="1"/>
        <end position="19"/>
    </location>
</feature>
<name>A0A6S6SYK9_9BACT</name>
<keyword evidence="1" id="KW-0732">Signal</keyword>
<dbReference type="InterPro" id="IPR017738">
    <property type="entry name" value="T6SS-assoc_VCA0118"/>
</dbReference>
<evidence type="ECO:0000313" key="2">
    <source>
        <dbReference type="EMBL" id="CAA6811184.1"/>
    </source>
</evidence>
<feature type="chain" id="PRO_5027775677" evidence="1">
    <location>
        <begin position="20"/>
        <end position="200"/>
    </location>
</feature>
<organism evidence="2">
    <name type="scientific">uncultured Sulfurovum sp</name>
    <dbReference type="NCBI Taxonomy" id="269237"/>
    <lineage>
        <taxon>Bacteria</taxon>
        <taxon>Pseudomonadati</taxon>
        <taxon>Campylobacterota</taxon>
        <taxon>Epsilonproteobacteria</taxon>
        <taxon>Campylobacterales</taxon>
        <taxon>Sulfurovaceae</taxon>
        <taxon>Sulfurovum</taxon>
        <taxon>environmental samples</taxon>
    </lineage>
</organism>
<sequence>MRKVYILSFILLHILNAGAKKDIAICVNKNNDAERLICFDNIAKSLKVNEPKKEVIEDKGKWVTTIETSAIDDSQKVTLLLEAETPIQGNYNSSTPALILRCSENRTEAYISWGVYLGIGTTKVLTRLDKSKARTKTWGMSTDNKATFVPGSNTTFIKSLMGHEKLLIQTTPYGANSVMTTFQLNGLNDAVKPLRKACHW</sequence>
<protein>
    <submittedName>
        <fullName evidence="2">Type VI secretion system protein VasI</fullName>
    </submittedName>
</protein>